<evidence type="ECO:0000313" key="5">
    <source>
        <dbReference type="EMBL" id="CAE7778684.1"/>
    </source>
</evidence>
<name>A0A812YEV3_SYMPI</name>
<dbReference type="Proteomes" id="UP000649617">
    <property type="component" value="Unassembled WGS sequence"/>
</dbReference>
<feature type="region of interest" description="Disordered" evidence="4">
    <location>
        <begin position="201"/>
        <end position="236"/>
    </location>
</feature>
<dbReference type="PROSITE" id="PS50297">
    <property type="entry name" value="ANK_REP_REGION"/>
    <property type="match status" value="1"/>
</dbReference>
<evidence type="ECO:0000313" key="6">
    <source>
        <dbReference type="Proteomes" id="UP000649617"/>
    </source>
</evidence>
<dbReference type="EMBL" id="CAJNIZ010047937">
    <property type="protein sequence ID" value="CAE7778684.1"/>
    <property type="molecule type" value="Genomic_DNA"/>
</dbReference>
<evidence type="ECO:0000256" key="2">
    <source>
        <dbReference type="ARBA" id="ARBA00023043"/>
    </source>
</evidence>
<dbReference type="OrthoDB" id="539213at2759"/>
<sequence>MGAAGTKVLSCQRSCETTCVEHAGVDIYAMTQCAGIGGHPDGDLAGTEAMNVHKLLVAAREGREDEIANILSEGIPIDRRRPFFMKREQEIIPKSTSQGLREPGMTALMYAAQSGYPSCCARLLVAKANPNAEDEDGTRPLHFAASSGRLDVCKLLLEYKADVAALTDDGKTAFDFVPDDAMPTARQYQIWGSILQKSQVAQVGDEKGPLTQTDGSDAKTDFEQEAHPDPDALKNS</sequence>
<keyword evidence="6" id="KW-1185">Reference proteome</keyword>
<evidence type="ECO:0000256" key="3">
    <source>
        <dbReference type="PROSITE-ProRule" id="PRU00023"/>
    </source>
</evidence>
<dbReference type="AlphaFoldDB" id="A0A812YEV3"/>
<dbReference type="InterPro" id="IPR002110">
    <property type="entry name" value="Ankyrin_rpt"/>
</dbReference>
<evidence type="ECO:0000256" key="1">
    <source>
        <dbReference type="ARBA" id="ARBA00022737"/>
    </source>
</evidence>
<reference evidence="5" key="1">
    <citation type="submission" date="2021-02" db="EMBL/GenBank/DDBJ databases">
        <authorList>
            <person name="Dougan E. K."/>
            <person name="Rhodes N."/>
            <person name="Thang M."/>
            <person name="Chan C."/>
        </authorList>
    </citation>
    <scope>NUCLEOTIDE SEQUENCE</scope>
</reference>
<dbReference type="PROSITE" id="PS50088">
    <property type="entry name" value="ANK_REPEAT"/>
    <property type="match status" value="2"/>
</dbReference>
<evidence type="ECO:0000256" key="4">
    <source>
        <dbReference type="SAM" id="MobiDB-lite"/>
    </source>
</evidence>
<dbReference type="SMART" id="SM00248">
    <property type="entry name" value="ANK"/>
    <property type="match status" value="2"/>
</dbReference>
<feature type="repeat" description="ANK" evidence="3">
    <location>
        <begin position="103"/>
        <end position="135"/>
    </location>
</feature>
<keyword evidence="1" id="KW-0677">Repeat</keyword>
<dbReference type="GO" id="GO:0004842">
    <property type="term" value="F:ubiquitin-protein transferase activity"/>
    <property type="evidence" value="ECO:0007669"/>
    <property type="project" value="TreeGrafter"/>
</dbReference>
<gene>
    <name evidence="5" type="primary">akr1</name>
    <name evidence="5" type="ORF">SPIL2461_LOCUS23099</name>
</gene>
<dbReference type="InterPro" id="IPR036770">
    <property type="entry name" value="Ankyrin_rpt-contain_sf"/>
</dbReference>
<keyword evidence="2 3" id="KW-0040">ANK repeat</keyword>
<dbReference type="Gene3D" id="1.25.40.20">
    <property type="entry name" value="Ankyrin repeat-containing domain"/>
    <property type="match status" value="1"/>
</dbReference>
<dbReference type="Pfam" id="PF12796">
    <property type="entry name" value="Ank_2"/>
    <property type="match status" value="1"/>
</dbReference>
<feature type="repeat" description="ANK" evidence="3">
    <location>
        <begin position="136"/>
        <end position="168"/>
    </location>
</feature>
<feature type="compositionally biased region" description="Basic and acidic residues" evidence="4">
    <location>
        <begin position="216"/>
        <end position="236"/>
    </location>
</feature>
<dbReference type="PANTHER" id="PTHR24171:SF8">
    <property type="entry name" value="BRCA1-ASSOCIATED RING DOMAIN PROTEIN 1"/>
    <property type="match status" value="1"/>
</dbReference>
<dbReference type="PANTHER" id="PTHR24171">
    <property type="entry name" value="ANKYRIN REPEAT DOMAIN-CONTAINING PROTEIN 39-RELATED"/>
    <property type="match status" value="1"/>
</dbReference>
<dbReference type="GO" id="GO:0085020">
    <property type="term" value="P:protein K6-linked ubiquitination"/>
    <property type="evidence" value="ECO:0007669"/>
    <property type="project" value="TreeGrafter"/>
</dbReference>
<comment type="caution">
    <text evidence="5">The sequence shown here is derived from an EMBL/GenBank/DDBJ whole genome shotgun (WGS) entry which is preliminary data.</text>
</comment>
<organism evidence="5 6">
    <name type="scientific">Symbiodinium pilosum</name>
    <name type="common">Dinoflagellate</name>
    <dbReference type="NCBI Taxonomy" id="2952"/>
    <lineage>
        <taxon>Eukaryota</taxon>
        <taxon>Sar</taxon>
        <taxon>Alveolata</taxon>
        <taxon>Dinophyceae</taxon>
        <taxon>Suessiales</taxon>
        <taxon>Symbiodiniaceae</taxon>
        <taxon>Symbiodinium</taxon>
    </lineage>
</organism>
<proteinExistence type="predicted"/>
<dbReference type="SUPFAM" id="SSF48403">
    <property type="entry name" value="Ankyrin repeat"/>
    <property type="match status" value="1"/>
</dbReference>
<accession>A0A812YEV3</accession>
<protein>
    <submittedName>
        <fullName evidence="5">Akr1 protein</fullName>
    </submittedName>
</protein>